<evidence type="ECO:0000313" key="1">
    <source>
        <dbReference type="EMBL" id="MFC0678186.1"/>
    </source>
</evidence>
<proteinExistence type="predicted"/>
<dbReference type="Proteomes" id="UP001589896">
    <property type="component" value="Unassembled WGS sequence"/>
</dbReference>
<dbReference type="Gene3D" id="3.40.50.1820">
    <property type="entry name" value="alpha/beta hydrolase"/>
    <property type="match status" value="1"/>
</dbReference>
<accession>A0ABV6RMH2</accession>
<dbReference type="EMBL" id="JBHLTG010000002">
    <property type="protein sequence ID" value="MFC0678186.1"/>
    <property type="molecule type" value="Genomic_DNA"/>
</dbReference>
<dbReference type="SUPFAM" id="SSF53474">
    <property type="entry name" value="alpha/beta-Hydrolases"/>
    <property type="match status" value="1"/>
</dbReference>
<comment type="caution">
    <text evidence="1">The sequence shown here is derived from an EMBL/GenBank/DDBJ whole genome shotgun (WGS) entry which is preliminary data.</text>
</comment>
<organism evidence="1 2">
    <name type="scientific">Lysobacter korlensis</name>
    <dbReference type="NCBI Taxonomy" id="553636"/>
    <lineage>
        <taxon>Bacteria</taxon>
        <taxon>Pseudomonadati</taxon>
        <taxon>Pseudomonadota</taxon>
        <taxon>Gammaproteobacteria</taxon>
        <taxon>Lysobacterales</taxon>
        <taxon>Lysobacteraceae</taxon>
        <taxon>Lysobacter</taxon>
    </lineage>
</organism>
<protein>
    <recommendedName>
        <fullName evidence="3">Serine-threonine protein kinase</fullName>
    </recommendedName>
</protein>
<evidence type="ECO:0008006" key="3">
    <source>
        <dbReference type="Google" id="ProtNLM"/>
    </source>
</evidence>
<evidence type="ECO:0000313" key="2">
    <source>
        <dbReference type="Proteomes" id="UP001589896"/>
    </source>
</evidence>
<dbReference type="RefSeq" id="WP_386667811.1">
    <property type="nucleotide sequence ID" value="NZ_JBHLTG010000002.1"/>
</dbReference>
<reference evidence="1 2" key="1">
    <citation type="submission" date="2024-09" db="EMBL/GenBank/DDBJ databases">
        <authorList>
            <person name="Sun Q."/>
            <person name="Mori K."/>
        </authorList>
    </citation>
    <scope>NUCLEOTIDE SEQUENCE [LARGE SCALE GENOMIC DNA]</scope>
    <source>
        <strain evidence="1 2">KCTC 23076</strain>
    </source>
</reference>
<dbReference type="InterPro" id="IPR029058">
    <property type="entry name" value="AB_hydrolase_fold"/>
</dbReference>
<name>A0ABV6RMH2_9GAMM</name>
<keyword evidence="2" id="KW-1185">Reference proteome</keyword>
<gene>
    <name evidence="1" type="ORF">ACFFGH_10075</name>
</gene>
<sequence>MAEKSGFPYFEVQFTKTGDVHDREEAEALQRHLATSDGEDLLVLAHGWNNDMRDARGLYDGLLRELRAAVSARRIAGAPRRITVLGVLWPSKKFADMEITASGAAGLGSAVTDDAILRQIDQLQEVFDEPEQVAALESAKALLPKLEDSPRAQREFADLVRSAVSHEPLPDDAREAADEDASDTFFALPGSDLMERLAKPIDLEAEFPADESGDEPFDDLGGAARVGVDDAGGAAGLGEFLSGMKAAAGNLLNYATFFSMKQRAGTVGQRGVNTLLREIAGQHPDLRVHLLGHSFGARLVTAATAGPDERAGFSPSSLVLLQAAFSHNGFAENFDGKGGNGDFRRIVARRLISGPIVVSHTRNDKAVGLAYPLASKISGSDSAGLGDARDRFGGLGSNGAQFTPEAVKGRLAPVSESYDFQRGRVYNLRADSVISSHSDIVKPEVAHVVLAAMAAS</sequence>